<evidence type="ECO:0000256" key="3">
    <source>
        <dbReference type="ARBA" id="ARBA00012560"/>
    </source>
</evidence>
<comment type="catalytic activity">
    <reaction evidence="1 10">
        <text>Transfers a segment of a (1-&gt;4)-alpha-D-glucan to a new position in an acceptor, which may be glucose or a (1-&gt;4)-alpha-D-glucan.</text>
        <dbReference type="EC" id="2.4.1.25"/>
    </reaction>
</comment>
<evidence type="ECO:0000256" key="4">
    <source>
        <dbReference type="ARBA" id="ARBA00020295"/>
    </source>
</evidence>
<evidence type="ECO:0000313" key="12">
    <source>
        <dbReference type="Proteomes" id="UP000320386"/>
    </source>
</evidence>
<keyword evidence="12" id="KW-1185">Reference proteome</keyword>
<evidence type="ECO:0000256" key="7">
    <source>
        <dbReference type="ARBA" id="ARBA00023277"/>
    </source>
</evidence>
<evidence type="ECO:0000256" key="2">
    <source>
        <dbReference type="ARBA" id="ARBA00005684"/>
    </source>
</evidence>
<sequence>MSDPKPDTPLPTLDQRSTGVLLHITSLDGHYGIGDLGRPARHLVHWLKAAGVSWWQVLPITPPSAENSPYESISAFAGWHALISLEDLVADGLLPKKALADIPKLPEDRADYQAAQDIRTRLLRQAHQSFTPSDDYHDFLKNQADWLDDWALHEAIRNTRNGKPWHTWPDDLRLRHKHHIETARHDLADDIDFHKFVQYVFDKQWNALREICRDAGIGLIGDVPIFVGMDAADVWAHRALFDLDRDGRPKAISGVPPDMFSETGQVWDHPLYNWTNHEKTDYAWWAARMRHTLNQFDAVRIDHFLGFLRCWAIPADTRHAPDGKWRKGPAKSFFDAVEQQLGTMAVIAEDLGDVTQQAIDLRDDLGYPGMMVTQFGFGEDHAHHAPHNHPRNCVAYTGTHDNNTLSGFYHESSSETRKRILLYTGKEADSVAEDLTRITLLSQANIAVIPPQDLLGLDTHHRMNIPGKKVGNWTWRLPPGSLTASHAKKIHRLNLLAGRTQPLPATES</sequence>
<dbReference type="PANTHER" id="PTHR32438">
    <property type="entry name" value="4-ALPHA-GLUCANOTRANSFERASE DPE1, CHLOROPLASTIC/AMYLOPLASTIC"/>
    <property type="match status" value="1"/>
</dbReference>
<keyword evidence="7 10" id="KW-0119">Carbohydrate metabolism</keyword>
<evidence type="ECO:0000256" key="1">
    <source>
        <dbReference type="ARBA" id="ARBA00000439"/>
    </source>
</evidence>
<gene>
    <name evidence="11" type="primary">malQ</name>
    <name evidence="11" type="ORF">Pan265_24450</name>
</gene>
<dbReference type="InterPro" id="IPR017853">
    <property type="entry name" value="GH"/>
</dbReference>
<dbReference type="GO" id="GO:0005975">
    <property type="term" value="P:carbohydrate metabolic process"/>
    <property type="evidence" value="ECO:0007669"/>
    <property type="project" value="InterPro"/>
</dbReference>
<evidence type="ECO:0000313" key="11">
    <source>
        <dbReference type="EMBL" id="QDU72575.1"/>
    </source>
</evidence>
<accession>A0A518C031</accession>
<dbReference type="SUPFAM" id="SSF51445">
    <property type="entry name" value="(Trans)glycosidases"/>
    <property type="match status" value="1"/>
</dbReference>
<dbReference type="Pfam" id="PF02446">
    <property type="entry name" value="Glyco_hydro_77"/>
    <property type="match status" value="1"/>
</dbReference>
<dbReference type="AlphaFoldDB" id="A0A518C031"/>
<organism evidence="11 12">
    <name type="scientific">Mucisphaera calidilacus</name>
    <dbReference type="NCBI Taxonomy" id="2527982"/>
    <lineage>
        <taxon>Bacteria</taxon>
        <taxon>Pseudomonadati</taxon>
        <taxon>Planctomycetota</taxon>
        <taxon>Phycisphaerae</taxon>
        <taxon>Phycisphaerales</taxon>
        <taxon>Phycisphaeraceae</taxon>
        <taxon>Mucisphaera</taxon>
    </lineage>
</organism>
<evidence type="ECO:0000256" key="10">
    <source>
        <dbReference type="RuleBase" id="RU361207"/>
    </source>
</evidence>
<dbReference type="RefSeq" id="WP_236254406.1">
    <property type="nucleotide sequence ID" value="NZ_CP036280.1"/>
</dbReference>
<evidence type="ECO:0000256" key="5">
    <source>
        <dbReference type="ARBA" id="ARBA00022676"/>
    </source>
</evidence>
<dbReference type="PANTHER" id="PTHR32438:SF5">
    <property type="entry name" value="4-ALPHA-GLUCANOTRANSFERASE DPE1, CHLOROPLASTIC_AMYLOPLASTIC"/>
    <property type="match status" value="1"/>
</dbReference>
<dbReference type="Gene3D" id="3.20.20.80">
    <property type="entry name" value="Glycosidases"/>
    <property type="match status" value="1"/>
</dbReference>
<proteinExistence type="inferred from homology"/>
<dbReference type="NCBIfam" id="NF011080">
    <property type="entry name" value="PRK14508.1-3"/>
    <property type="match status" value="1"/>
</dbReference>
<reference evidence="11 12" key="1">
    <citation type="submission" date="2019-02" db="EMBL/GenBank/DDBJ databases">
        <title>Deep-cultivation of Planctomycetes and their phenomic and genomic characterization uncovers novel biology.</title>
        <authorList>
            <person name="Wiegand S."/>
            <person name="Jogler M."/>
            <person name="Boedeker C."/>
            <person name="Pinto D."/>
            <person name="Vollmers J."/>
            <person name="Rivas-Marin E."/>
            <person name="Kohn T."/>
            <person name="Peeters S.H."/>
            <person name="Heuer A."/>
            <person name="Rast P."/>
            <person name="Oberbeckmann S."/>
            <person name="Bunk B."/>
            <person name="Jeske O."/>
            <person name="Meyerdierks A."/>
            <person name="Storesund J.E."/>
            <person name="Kallscheuer N."/>
            <person name="Luecker S."/>
            <person name="Lage O.M."/>
            <person name="Pohl T."/>
            <person name="Merkel B.J."/>
            <person name="Hornburger P."/>
            <person name="Mueller R.-W."/>
            <person name="Bruemmer F."/>
            <person name="Labrenz M."/>
            <person name="Spormann A.M."/>
            <person name="Op den Camp H."/>
            <person name="Overmann J."/>
            <person name="Amann R."/>
            <person name="Jetten M.S.M."/>
            <person name="Mascher T."/>
            <person name="Medema M.H."/>
            <person name="Devos D.P."/>
            <person name="Kaster A.-K."/>
            <person name="Ovreas L."/>
            <person name="Rohde M."/>
            <person name="Galperin M.Y."/>
            <person name="Jogler C."/>
        </authorList>
    </citation>
    <scope>NUCLEOTIDE SEQUENCE [LARGE SCALE GENOMIC DNA]</scope>
    <source>
        <strain evidence="11 12">Pan265</strain>
    </source>
</reference>
<dbReference type="EC" id="2.4.1.25" evidence="3 10"/>
<dbReference type="KEGG" id="mcad:Pan265_24450"/>
<dbReference type="NCBIfam" id="TIGR00217">
    <property type="entry name" value="malQ"/>
    <property type="match status" value="1"/>
</dbReference>
<dbReference type="EMBL" id="CP036280">
    <property type="protein sequence ID" value="QDU72575.1"/>
    <property type="molecule type" value="Genomic_DNA"/>
</dbReference>
<keyword evidence="5 10" id="KW-0328">Glycosyltransferase</keyword>
<protein>
    <recommendedName>
        <fullName evidence="4 10">4-alpha-glucanotransferase</fullName>
        <ecNumber evidence="3 10">2.4.1.25</ecNumber>
    </recommendedName>
    <alternativeName>
        <fullName evidence="8 10">Amylomaltase</fullName>
    </alternativeName>
    <alternativeName>
        <fullName evidence="9 10">Disproportionating enzyme</fullName>
    </alternativeName>
</protein>
<comment type="similarity">
    <text evidence="2 10">Belongs to the disproportionating enzyme family.</text>
</comment>
<dbReference type="Proteomes" id="UP000320386">
    <property type="component" value="Chromosome"/>
</dbReference>
<evidence type="ECO:0000256" key="8">
    <source>
        <dbReference type="ARBA" id="ARBA00031423"/>
    </source>
</evidence>
<evidence type="ECO:0000256" key="6">
    <source>
        <dbReference type="ARBA" id="ARBA00022679"/>
    </source>
</evidence>
<dbReference type="InterPro" id="IPR003385">
    <property type="entry name" value="Glyco_hydro_77"/>
</dbReference>
<name>A0A518C031_9BACT</name>
<evidence type="ECO:0000256" key="9">
    <source>
        <dbReference type="ARBA" id="ARBA00031501"/>
    </source>
</evidence>
<dbReference type="GO" id="GO:0004134">
    <property type="term" value="F:4-alpha-glucanotransferase activity"/>
    <property type="evidence" value="ECO:0007669"/>
    <property type="project" value="UniProtKB-EC"/>
</dbReference>
<keyword evidence="6 10" id="KW-0808">Transferase</keyword>